<dbReference type="InterPro" id="IPR004013">
    <property type="entry name" value="PHP_dom"/>
</dbReference>
<name>A0A917ENS8_9MICC</name>
<gene>
    <name evidence="2" type="ORF">GCM10011401_11070</name>
</gene>
<organism evidence="2 3">
    <name type="scientific">Nesterenkonia cremea</name>
    <dbReference type="NCBI Taxonomy" id="1882340"/>
    <lineage>
        <taxon>Bacteria</taxon>
        <taxon>Bacillati</taxon>
        <taxon>Actinomycetota</taxon>
        <taxon>Actinomycetes</taxon>
        <taxon>Micrococcales</taxon>
        <taxon>Micrococcaceae</taxon>
        <taxon>Nesterenkonia</taxon>
    </lineage>
</organism>
<keyword evidence="3" id="KW-1185">Reference proteome</keyword>
<dbReference type="CDD" id="cd07438">
    <property type="entry name" value="PHP_HisPPase_AMP"/>
    <property type="match status" value="1"/>
</dbReference>
<dbReference type="InterPro" id="IPR003141">
    <property type="entry name" value="Pol/His_phosphatase_N"/>
</dbReference>
<protein>
    <submittedName>
        <fullName evidence="2">Phosphatase</fullName>
    </submittedName>
</protein>
<dbReference type="InterPro" id="IPR052018">
    <property type="entry name" value="PHP_domain"/>
</dbReference>
<dbReference type="RefSeq" id="WP_188683552.1">
    <property type="nucleotide sequence ID" value="NZ_BMIS01000004.1"/>
</dbReference>
<evidence type="ECO:0000259" key="1">
    <source>
        <dbReference type="SMART" id="SM00481"/>
    </source>
</evidence>
<dbReference type="PANTHER" id="PTHR42924:SF3">
    <property type="entry name" value="POLYMERASE_HISTIDINOL PHOSPHATASE N-TERMINAL DOMAIN-CONTAINING PROTEIN"/>
    <property type="match status" value="1"/>
</dbReference>
<reference evidence="2" key="2">
    <citation type="submission" date="2020-09" db="EMBL/GenBank/DDBJ databases">
        <authorList>
            <person name="Sun Q."/>
            <person name="Zhou Y."/>
        </authorList>
    </citation>
    <scope>NUCLEOTIDE SEQUENCE</scope>
    <source>
        <strain evidence="2">CGMCC 1.15388</strain>
    </source>
</reference>
<dbReference type="GO" id="GO:0004534">
    <property type="term" value="F:5'-3' RNA exonuclease activity"/>
    <property type="evidence" value="ECO:0007669"/>
    <property type="project" value="TreeGrafter"/>
</dbReference>
<dbReference type="GO" id="GO:0035312">
    <property type="term" value="F:5'-3' DNA exonuclease activity"/>
    <property type="evidence" value="ECO:0007669"/>
    <property type="project" value="TreeGrafter"/>
</dbReference>
<evidence type="ECO:0000313" key="2">
    <source>
        <dbReference type="EMBL" id="GGE65607.1"/>
    </source>
</evidence>
<dbReference type="SMART" id="SM00481">
    <property type="entry name" value="POLIIIAc"/>
    <property type="match status" value="1"/>
</dbReference>
<dbReference type="EMBL" id="BMIS01000004">
    <property type="protein sequence ID" value="GGE65607.1"/>
    <property type="molecule type" value="Genomic_DNA"/>
</dbReference>
<sequence length="286" mass="30949">MNFDLHVHSDISDGTQPPAEVVASAKRVGLQGMALTDHDTTAGWGEAVRAAQEHQILVIPGMEITTLTEDRISVHLLSYLHDPAHPGLSAAIRGARQGRQQRARTMVERLAEDFPITWKDVQAQVSDGATIGRPHLADALVAAGVVVDRQEAFDRLLHRGSPYYVSQENILPTEAIRLVTAAGGVPVIAHAMASSRGRTVSREQLEEMIEAGLAGVEVWHRDNPEDGRQMLLELARRHNLLTTGSSDYHGAGKPNLLGENTTDLHTVEQILERATGSTPAGALPLH</sequence>
<dbReference type="PANTHER" id="PTHR42924">
    <property type="entry name" value="EXONUCLEASE"/>
    <property type="match status" value="1"/>
</dbReference>
<dbReference type="InterPro" id="IPR016195">
    <property type="entry name" value="Pol/histidinol_Pase-like"/>
</dbReference>
<dbReference type="Proteomes" id="UP000633136">
    <property type="component" value="Unassembled WGS sequence"/>
</dbReference>
<accession>A0A917ENS8</accession>
<feature type="domain" description="Polymerase/histidinol phosphatase N-terminal" evidence="1">
    <location>
        <begin position="3"/>
        <end position="68"/>
    </location>
</feature>
<comment type="caution">
    <text evidence="2">The sequence shown here is derived from an EMBL/GenBank/DDBJ whole genome shotgun (WGS) entry which is preliminary data.</text>
</comment>
<dbReference type="Pfam" id="PF02811">
    <property type="entry name" value="PHP"/>
    <property type="match status" value="1"/>
</dbReference>
<evidence type="ECO:0000313" key="3">
    <source>
        <dbReference type="Proteomes" id="UP000633136"/>
    </source>
</evidence>
<proteinExistence type="predicted"/>
<dbReference type="AlphaFoldDB" id="A0A917ENS8"/>
<reference evidence="2" key="1">
    <citation type="journal article" date="2014" name="Int. J. Syst. Evol. Microbiol.">
        <title>Complete genome sequence of Corynebacterium casei LMG S-19264T (=DSM 44701T), isolated from a smear-ripened cheese.</title>
        <authorList>
            <consortium name="US DOE Joint Genome Institute (JGI-PGF)"/>
            <person name="Walter F."/>
            <person name="Albersmeier A."/>
            <person name="Kalinowski J."/>
            <person name="Ruckert C."/>
        </authorList>
    </citation>
    <scope>NUCLEOTIDE SEQUENCE</scope>
    <source>
        <strain evidence="2">CGMCC 1.15388</strain>
    </source>
</reference>
<dbReference type="Gene3D" id="3.20.20.140">
    <property type="entry name" value="Metal-dependent hydrolases"/>
    <property type="match status" value="1"/>
</dbReference>
<dbReference type="Gene3D" id="1.10.150.650">
    <property type="match status" value="1"/>
</dbReference>
<dbReference type="SUPFAM" id="SSF89550">
    <property type="entry name" value="PHP domain-like"/>
    <property type="match status" value="1"/>
</dbReference>